<proteinExistence type="predicted"/>
<dbReference type="Proteomes" id="UP001610446">
    <property type="component" value="Unassembled WGS sequence"/>
</dbReference>
<sequence>MALKHTLLTLALSTALAHAASSDLPSVYLLNLTPVPLAGSIISADATATTYKIACTPASLSPLCGFAHGATYVSADNDELTFWNTAQGTY</sequence>
<evidence type="ECO:0000313" key="3">
    <source>
        <dbReference type="Proteomes" id="UP001610446"/>
    </source>
</evidence>
<gene>
    <name evidence="2" type="ORF">BJY01DRAFT_255844</name>
</gene>
<organism evidence="2 3">
    <name type="scientific">Aspergillus pseudoustus</name>
    <dbReference type="NCBI Taxonomy" id="1810923"/>
    <lineage>
        <taxon>Eukaryota</taxon>
        <taxon>Fungi</taxon>
        <taxon>Dikarya</taxon>
        <taxon>Ascomycota</taxon>
        <taxon>Pezizomycotina</taxon>
        <taxon>Eurotiomycetes</taxon>
        <taxon>Eurotiomycetidae</taxon>
        <taxon>Eurotiales</taxon>
        <taxon>Aspergillaceae</taxon>
        <taxon>Aspergillus</taxon>
        <taxon>Aspergillus subgen. Nidulantes</taxon>
    </lineage>
</organism>
<feature type="non-terminal residue" evidence="2">
    <location>
        <position position="90"/>
    </location>
</feature>
<reference evidence="2 3" key="1">
    <citation type="submission" date="2024-07" db="EMBL/GenBank/DDBJ databases">
        <title>Section-level genome sequencing and comparative genomics of Aspergillus sections Usti and Cavernicolus.</title>
        <authorList>
            <consortium name="Lawrence Berkeley National Laboratory"/>
            <person name="Nybo J.L."/>
            <person name="Vesth T.C."/>
            <person name="Theobald S."/>
            <person name="Frisvad J.C."/>
            <person name="Larsen T.O."/>
            <person name="Kjaerboelling I."/>
            <person name="Rothschild-Mancinelli K."/>
            <person name="Lyhne E.K."/>
            <person name="Kogle M.E."/>
            <person name="Barry K."/>
            <person name="Clum A."/>
            <person name="Na H."/>
            <person name="Ledsgaard L."/>
            <person name="Lin J."/>
            <person name="Lipzen A."/>
            <person name="Kuo A."/>
            <person name="Riley R."/>
            <person name="Mondo S."/>
            <person name="Labutti K."/>
            <person name="Haridas S."/>
            <person name="Pangalinan J."/>
            <person name="Salamov A.A."/>
            <person name="Simmons B.A."/>
            <person name="Magnuson J.K."/>
            <person name="Chen J."/>
            <person name="Drula E."/>
            <person name="Henrissat B."/>
            <person name="Wiebenga A."/>
            <person name="Lubbers R.J."/>
            <person name="Gomes A.C."/>
            <person name="Makela M.R."/>
            <person name="Stajich J."/>
            <person name="Grigoriev I.V."/>
            <person name="Mortensen U.H."/>
            <person name="De Vries R.P."/>
            <person name="Baker S.E."/>
            <person name="Andersen M.R."/>
        </authorList>
    </citation>
    <scope>NUCLEOTIDE SEQUENCE [LARGE SCALE GENOMIC DNA]</scope>
    <source>
        <strain evidence="2 3">CBS 123904</strain>
    </source>
</reference>
<keyword evidence="1" id="KW-0732">Signal</keyword>
<dbReference type="EMBL" id="JBFXLU010000418">
    <property type="protein sequence ID" value="KAL2826928.1"/>
    <property type="molecule type" value="Genomic_DNA"/>
</dbReference>
<name>A0ABR4IGP0_9EURO</name>
<comment type="caution">
    <text evidence="2">The sequence shown here is derived from an EMBL/GenBank/DDBJ whole genome shotgun (WGS) entry which is preliminary data.</text>
</comment>
<feature type="signal peptide" evidence="1">
    <location>
        <begin position="1"/>
        <end position="19"/>
    </location>
</feature>
<feature type="chain" id="PRO_5046813505" evidence="1">
    <location>
        <begin position="20"/>
        <end position="90"/>
    </location>
</feature>
<evidence type="ECO:0000313" key="2">
    <source>
        <dbReference type="EMBL" id="KAL2826928.1"/>
    </source>
</evidence>
<protein>
    <submittedName>
        <fullName evidence="2">Uncharacterized protein</fullName>
    </submittedName>
</protein>
<accession>A0ABR4IGP0</accession>
<evidence type="ECO:0000256" key="1">
    <source>
        <dbReference type="SAM" id="SignalP"/>
    </source>
</evidence>
<keyword evidence="3" id="KW-1185">Reference proteome</keyword>